<dbReference type="SUPFAM" id="SSF53098">
    <property type="entry name" value="Ribonuclease H-like"/>
    <property type="match status" value="1"/>
</dbReference>
<evidence type="ECO:0000313" key="3">
    <source>
        <dbReference type="Proteomes" id="UP001501556"/>
    </source>
</evidence>
<feature type="domain" description="Integrase catalytic" evidence="1">
    <location>
        <begin position="2"/>
        <end position="66"/>
    </location>
</feature>
<dbReference type="InterPro" id="IPR012337">
    <property type="entry name" value="RNaseH-like_sf"/>
</dbReference>
<dbReference type="InterPro" id="IPR001584">
    <property type="entry name" value="Integrase_cat-core"/>
</dbReference>
<dbReference type="Pfam" id="PF00665">
    <property type="entry name" value="rve"/>
    <property type="match status" value="1"/>
</dbReference>
<dbReference type="InterPro" id="IPR050900">
    <property type="entry name" value="Transposase_IS3/IS150/IS904"/>
</dbReference>
<sequence length="101" mass="11115">MVGWQVRADMTEALVISALQRALLSQWPAPVLEVHSDRGGQYVGNAYKALLREAQAQLSPSRCGECYDKDQTENRLKILGACVRASKLKNSKLVTGPFLPT</sequence>
<proteinExistence type="predicted"/>
<name>A0ABP7R4U8_9BACT</name>
<dbReference type="Gene3D" id="3.30.420.10">
    <property type="entry name" value="Ribonuclease H-like superfamily/Ribonuclease H"/>
    <property type="match status" value="1"/>
</dbReference>
<evidence type="ECO:0000259" key="1">
    <source>
        <dbReference type="Pfam" id="PF00665"/>
    </source>
</evidence>
<dbReference type="RefSeq" id="WP_345127516.1">
    <property type="nucleotide sequence ID" value="NZ_BAABDI010000050.1"/>
</dbReference>
<reference evidence="3" key="1">
    <citation type="journal article" date="2019" name="Int. J. Syst. Evol. Microbiol.">
        <title>The Global Catalogue of Microorganisms (GCM) 10K type strain sequencing project: providing services to taxonomists for standard genome sequencing and annotation.</title>
        <authorList>
            <consortium name="The Broad Institute Genomics Platform"/>
            <consortium name="The Broad Institute Genome Sequencing Center for Infectious Disease"/>
            <person name="Wu L."/>
            <person name="Ma J."/>
        </authorList>
    </citation>
    <scope>NUCLEOTIDE SEQUENCE [LARGE SCALE GENOMIC DNA]</scope>
    <source>
        <strain evidence="3">JCM 17217</strain>
    </source>
</reference>
<dbReference type="PANTHER" id="PTHR46889:SF7">
    <property type="entry name" value="TRANSPOSASE FOR INSERTION SEQUENCE ELEMENT IS904"/>
    <property type="match status" value="1"/>
</dbReference>
<dbReference type="InterPro" id="IPR036397">
    <property type="entry name" value="RNaseH_sf"/>
</dbReference>
<keyword evidence="3" id="KW-1185">Reference proteome</keyword>
<comment type="caution">
    <text evidence="2">The sequence shown here is derived from an EMBL/GenBank/DDBJ whole genome shotgun (WGS) entry which is preliminary data.</text>
</comment>
<protein>
    <recommendedName>
        <fullName evidence="1">Integrase catalytic domain-containing protein</fullName>
    </recommendedName>
</protein>
<gene>
    <name evidence="2" type="ORF">GCM10022407_41190</name>
</gene>
<dbReference type="PANTHER" id="PTHR46889">
    <property type="entry name" value="TRANSPOSASE INSF FOR INSERTION SEQUENCE IS3B-RELATED"/>
    <property type="match status" value="1"/>
</dbReference>
<evidence type="ECO:0000313" key="2">
    <source>
        <dbReference type="EMBL" id="GAA3992597.1"/>
    </source>
</evidence>
<organism evidence="2 3">
    <name type="scientific">Hymenobacter antarcticus</name>
    <dbReference type="NCBI Taxonomy" id="486270"/>
    <lineage>
        <taxon>Bacteria</taxon>
        <taxon>Pseudomonadati</taxon>
        <taxon>Bacteroidota</taxon>
        <taxon>Cytophagia</taxon>
        <taxon>Cytophagales</taxon>
        <taxon>Hymenobacteraceae</taxon>
        <taxon>Hymenobacter</taxon>
    </lineage>
</organism>
<dbReference type="EMBL" id="BAABDI010000050">
    <property type="protein sequence ID" value="GAA3992597.1"/>
    <property type="molecule type" value="Genomic_DNA"/>
</dbReference>
<dbReference type="Proteomes" id="UP001501556">
    <property type="component" value="Unassembled WGS sequence"/>
</dbReference>
<accession>A0ABP7R4U8</accession>